<dbReference type="Pfam" id="PF01814">
    <property type="entry name" value="Hemerythrin"/>
    <property type="match status" value="1"/>
</dbReference>
<evidence type="ECO:0000259" key="5">
    <source>
        <dbReference type="Pfam" id="PF01814"/>
    </source>
</evidence>
<dbReference type="InterPro" id="IPR019903">
    <property type="entry name" value="RIC_family"/>
</dbReference>
<keyword evidence="3" id="KW-0479">Metal-binding</keyword>
<keyword evidence="4" id="KW-0408">Iron</keyword>
<feature type="domain" description="Hemerythrin-like" evidence="5">
    <location>
        <begin position="84"/>
        <end position="221"/>
    </location>
</feature>
<gene>
    <name evidence="6" type="ORF">PJIAN_4285</name>
</gene>
<keyword evidence="2" id="KW-0963">Cytoplasm</keyword>
<evidence type="ECO:0000256" key="1">
    <source>
        <dbReference type="ARBA" id="ARBA00004496"/>
    </source>
</evidence>
<sequence length="233" mass="27203">MKNYPAFSPQMKMADLIHVNYRNLSVLSRLGISLGFGEKTVDEVCKRHNVDVNLLLLICNVLLDTDMIPAEEQIAKCPVEQVVHYLQQSHQYYLNVAFPSIQHLLDRLVAACNETHGKALNRFFNEYRKEVESHLAHEDQTVFPYIMQLLNAPKKSKFSIRQYKDRHANIEIKLTDLKNIIIKYIPYDNTDNLRDELLIQLFNFEDDLNRHTLIEERLLVPSVILIEQKISLS</sequence>
<reference evidence="7" key="2">
    <citation type="journal article" date="2017" name="Genome Announc.">
        <title>Draft genome sequence of Paludibacter jiangxiensis NM7(T), a propionate-producing fermentative bacterium.</title>
        <authorList>
            <person name="Qiu Y.-L."/>
            <person name="Tourlousse D.M."/>
            <person name="Matsuura N."/>
            <person name="Ohashi A."/>
            <person name="Sekiguchi Y."/>
        </authorList>
    </citation>
    <scope>NUCLEOTIDE SEQUENCE [LARGE SCALE GENOMIC DNA]</scope>
    <source>
        <strain evidence="7">NM7</strain>
    </source>
</reference>
<comment type="subcellular location">
    <subcellularLocation>
        <location evidence="1">Cytoplasm</location>
    </subcellularLocation>
</comment>
<keyword evidence="7" id="KW-1185">Reference proteome</keyword>
<dbReference type="GO" id="GO:0046872">
    <property type="term" value="F:metal ion binding"/>
    <property type="evidence" value="ECO:0007669"/>
    <property type="project" value="UniProtKB-KW"/>
</dbReference>
<comment type="caution">
    <text evidence="6">The sequence shown here is derived from an EMBL/GenBank/DDBJ whole genome shotgun (WGS) entry which is preliminary data.</text>
</comment>
<protein>
    <submittedName>
        <fullName evidence="6">Regulator of cell morphogenesis and NO signaling</fullName>
    </submittedName>
</protein>
<dbReference type="Gene3D" id="1.20.120.520">
    <property type="entry name" value="nmb1532 protein domain like"/>
    <property type="match status" value="1"/>
</dbReference>
<dbReference type="STRING" id="681398.PJIAN_4285"/>
<reference evidence="7" key="1">
    <citation type="submission" date="2016-04" db="EMBL/GenBank/DDBJ databases">
        <title>Draft genome sequence of Paludibacter jiangxiensis strain NM7.</title>
        <authorList>
            <person name="Qiu Y."/>
            <person name="Matsuura N."/>
            <person name="Ohashi A."/>
            <person name="Tourlousse M.D."/>
            <person name="Sekiguchi Y."/>
        </authorList>
    </citation>
    <scope>NUCLEOTIDE SEQUENCE [LARGE SCALE GENOMIC DNA]</scope>
    <source>
        <strain evidence="7">NM7</strain>
    </source>
</reference>
<dbReference type="EMBL" id="BDCR01000004">
    <property type="protein sequence ID" value="GAT63744.1"/>
    <property type="molecule type" value="Genomic_DNA"/>
</dbReference>
<evidence type="ECO:0000256" key="3">
    <source>
        <dbReference type="ARBA" id="ARBA00022723"/>
    </source>
</evidence>
<evidence type="ECO:0000313" key="7">
    <source>
        <dbReference type="Proteomes" id="UP000076586"/>
    </source>
</evidence>
<dbReference type="AlphaFoldDB" id="A0A161L8X2"/>
<dbReference type="PANTHER" id="PTHR36438">
    <property type="entry name" value="IRON-SULFUR CLUSTER REPAIR PROTEIN YTFE"/>
    <property type="match status" value="1"/>
</dbReference>
<evidence type="ECO:0000313" key="6">
    <source>
        <dbReference type="EMBL" id="GAT63744.1"/>
    </source>
</evidence>
<proteinExistence type="predicted"/>
<dbReference type="Proteomes" id="UP000076586">
    <property type="component" value="Unassembled WGS sequence"/>
</dbReference>
<organism evidence="6 7">
    <name type="scientific">Paludibacter jiangxiensis</name>
    <dbReference type="NCBI Taxonomy" id="681398"/>
    <lineage>
        <taxon>Bacteria</taxon>
        <taxon>Pseudomonadati</taxon>
        <taxon>Bacteroidota</taxon>
        <taxon>Bacteroidia</taxon>
        <taxon>Bacteroidales</taxon>
        <taxon>Paludibacteraceae</taxon>
        <taxon>Paludibacter</taxon>
    </lineage>
</organism>
<dbReference type="GO" id="GO:0005737">
    <property type="term" value="C:cytoplasm"/>
    <property type="evidence" value="ECO:0007669"/>
    <property type="project" value="UniProtKB-SubCell"/>
</dbReference>
<dbReference type="PANTHER" id="PTHR36438:SF1">
    <property type="entry name" value="IRON-SULFUR CLUSTER REPAIR PROTEIN YTFE"/>
    <property type="match status" value="1"/>
</dbReference>
<dbReference type="InterPro" id="IPR012312">
    <property type="entry name" value="Hemerythrin-like"/>
</dbReference>
<evidence type="ECO:0000256" key="2">
    <source>
        <dbReference type="ARBA" id="ARBA00022490"/>
    </source>
</evidence>
<evidence type="ECO:0000256" key="4">
    <source>
        <dbReference type="ARBA" id="ARBA00023004"/>
    </source>
</evidence>
<accession>A0A161L8X2</accession>
<name>A0A161L8X2_9BACT</name>